<proteinExistence type="predicted"/>
<dbReference type="Proteomes" id="UP000789920">
    <property type="component" value="Unassembled WGS sequence"/>
</dbReference>
<sequence length="55" mass="6216">NFMGESSVDSHSQDIVQDNYRSSNFLCNSAWVDNGSMVFFTNKDADRLSDNSFNT</sequence>
<protein>
    <submittedName>
        <fullName evidence="1">9199_t:CDS:1</fullName>
    </submittedName>
</protein>
<comment type="caution">
    <text evidence="1">The sequence shown here is derived from an EMBL/GenBank/DDBJ whole genome shotgun (WGS) entry which is preliminary data.</text>
</comment>
<dbReference type="EMBL" id="CAJVQC010088590">
    <property type="protein sequence ID" value="CAG8824186.1"/>
    <property type="molecule type" value="Genomic_DNA"/>
</dbReference>
<keyword evidence="2" id="KW-1185">Reference proteome</keyword>
<reference evidence="1" key="1">
    <citation type="submission" date="2021-06" db="EMBL/GenBank/DDBJ databases">
        <authorList>
            <person name="Kallberg Y."/>
            <person name="Tangrot J."/>
            <person name="Rosling A."/>
        </authorList>
    </citation>
    <scope>NUCLEOTIDE SEQUENCE</scope>
    <source>
        <strain evidence="1">MA461A</strain>
    </source>
</reference>
<evidence type="ECO:0000313" key="2">
    <source>
        <dbReference type="Proteomes" id="UP000789920"/>
    </source>
</evidence>
<name>A0ACA9S3U8_9GLOM</name>
<organism evidence="1 2">
    <name type="scientific">Racocetra persica</name>
    <dbReference type="NCBI Taxonomy" id="160502"/>
    <lineage>
        <taxon>Eukaryota</taxon>
        <taxon>Fungi</taxon>
        <taxon>Fungi incertae sedis</taxon>
        <taxon>Mucoromycota</taxon>
        <taxon>Glomeromycotina</taxon>
        <taxon>Glomeromycetes</taxon>
        <taxon>Diversisporales</taxon>
        <taxon>Gigasporaceae</taxon>
        <taxon>Racocetra</taxon>
    </lineage>
</organism>
<gene>
    <name evidence="1" type="ORF">RPERSI_LOCUS26183</name>
</gene>
<feature type="non-terminal residue" evidence="1">
    <location>
        <position position="1"/>
    </location>
</feature>
<evidence type="ECO:0000313" key="1">
    <source>
        <dbReference type="EMBL" id="CAG8824186.1"/>
    </source>
</evidence>
<accession>A0ACA9S3U8</accession>